<feature type="transmembrane region" description="Helical" evidence="1">
    <location>
        <begin position="298"/>
        <end position="316"/>
    </location>
</feature>
<feature type="transmembrane region" description="Helical" evidence="1">
    <location>
        <begin position="128"/>
        <end position="143"/>
    </location>
</feature>
<dbReference type="EMBL" id="VBTY01000118">
    <property type="protein sequence ID" value="MDG3495682.1"/>
    <property type="molecule type" value="Genomic_DNA"/>
</dbReference>
<feature type="transmembrane region" description="Helical" evidence="1">
    <location>
        <begin position="412"/>
        <end position="432"/>
    </location>
</feature>
<protein>
    <submittedName>
        <fullName evidence="2">Uncharacterized protein</fullName>
    </submittedName>
</protein>
<feature type="transmembrane region" description="Helical" evidence="1">
    <location>
        <begin position="349"/>
        <end position="366"/>
    </location>
</feature>
<evidence type="ECO:0000313" key="3">
    <source>
        <dbReference type="Proteomes" id="UP001152872"/>
    </source>
</evidence>
<feature type="transmembrane region" description="Helical" evidence="1">
    <location>
        <begin position="149"/>
        <end position="167"/>
    </location>
</feature>
<evidence type="ECO:0000256" key="1">
    <source>
        <dbReference type="SAM" id="Phobius"/>
    </source>
</evidence>
<dbReference type="RefSeq" id="WP_009627819.1">
    <property type="nucleotide sequence ID" value="NZ_VBTY01000118.1"/>
</dbReference>
<sequence>MNKGKNVIDLKTIKLHTKRSQEPIAVFALLAITAWVAHFCFSSSFGFYEDDYFRINRVMEMNFSELWLALKSEVLTNGRPLHYTSIIAFSFLGNKLGGLTGIYFVAYTLFTINCFLFYLFLKRLFDRQSFAIIGSLSFCLFPVNTTQTWLAAAFGVQISMTFLLLAFHSYLGRKKILSYLCIFCCLLSYETFFFIFLTAPLLNKKWNSRQLRELFKHVLISFGMIVLVVLLRKLLIKTVGVMDIGIAPAFRVSLRLMIYGSLVSMGMFILRAFDTLLMWDFRSYTVQHIPWEFAKDVYVKYLPISLMSLFLILSNLKIYCAADDISVKTIIESKYLNIELELPAFCRHLLKLMVIGIVMVILSYPLSLTMSPFTLSGRDTRIHLPASIGISIISACVFSILLYLMDAYKKRLITSFGLSLFFTLLIGFGLVVQHDYKISWQYQQSFWTDVMRLAPDLEDGTKILVEDPRFKSPQQITANAWYVSLILDQIYKFPKDWKNPPNLHLVPLKWYDYALSQNNLFDLNSRDLQRQVNRVGFPDFVSDENYQFPSSNVIVLASQNGKLVRQTIPLTVGDRTLPLKQLPTNFTPLEKGNLYNYLRVDEMNKIEYLEE</sequence>
<feature type="transmembrane region" description="Helical" evidence="1">
    <location>
        <begin position="179"/>
        <end position="202"/>
    </location>
</feature>
<feature type="transmembrane region" description="Helical" evidence="1">
    <location>
        <begin position="256"/>
        <end position="278"/>
    </location>
</feature>
<dbReference type="AlphaFoldDB" id="A0A9X4MAV1"/>
<accession>A0A9X4MAV1</accession>
<feature type="transmembrane region" description="Helical" evidence="1">
    <location>
        <begin position="214"/>
        <end position="235"/>
    </location>
</feature>
<keyword evidence="3" id="KW-1185">Reference proteome</keyword>
<feature type="transmembrane region" description="Helical" evidence="1">
    <location>
        <begin position="386"/>
        <end position="405"/>
    </location>
</feature>
<evidence type="ECO:0000313" key="2">
    <source>
        <dbReference type="EMBL" id="MDG3495682.1"/>
    </source>
</evidence>
<gene>
    <name evidence="2" type="ORF">FEV09_14095</name>
</gene>
<reference evidence="2" key="1">
    <citation type="submission" date="2019-05" db="EMBL/GenBank/DDBJ databases">
        <title>Whole genome sequencing of Pseudanabaena catenata USMAC16.</title>
        <authorList>
            <person name="Khan Z."/>
            <person name="Omar W.M."/>
            <person name="Convey P."/>
            <person name="Merican F."/>
            <person name="Najimudin N."/>
        </authorList>
    </citation>
    <scope>NUCLEOTIDE SEQUENCE</scope>
    <source>
        <strain evidence="2">USMAC16</strain>
    </source>
</reference>
<keyword evidence="1" id="KW-0812">Transmembrane</keyword>
<name>A0A9X4MAV1_9CYAN</name>
<proteinExistence type="predicted"/>
<keyword evidence="1" id="KW-1133">Transmembrane helix</keyword>
<feature type="transmembrane region" description="Helical" evidence="1">
    <location>
        <begin position="24"/>
        <end position="48"/>
    </location>
</feature>
<comment type="caution">
    <text evidence="2">The sequence shown here is derived from an EMBL/GenBank/DDBJ whole genome shotgun (WGS) entry which is preliminary data.</text>
</comment>
<keyword evidence="1" id="KW-0472">Membrane</keyword>
<feature type="transmembrane region" description="Helical" evidence="1">
    <location>
        <begin position="101"/>
        <end position="121"/>
    </location>
</feature>
<organism evidence="2 3">
    <name type="scientific">Pseudanabaena catenata USMAC16</name>
    <dbReference type="NCBI Taxonomy" id="1855837"/>
    <lineage>
        <taxon>Bacteria</taxon>
        <taxon>Bacillati</taxon>
        <taxon>Cyanobacteriota</taxon>
        <taxon>Cyanophyceae</taxon>
        <taxon>Pseudanabaenales</taxon>
        <taxon>Pseudanabaenaceae</taxon>
        <taxon>Pseudanabaena</taxon>
    </lineage>
</organism>
<dbReference type="Proteomes" id="UP001152872">
    <property type="component" value="Unassembled WGS sequence"/>
</dbReference>